<feature type="compositionally biased region" description="Low complexity" evidence="7">
    <location>
        <begin position="75"/>
        <end position="89"/>
    </location>
</feature>
<dbReference type="GO" id="GO:0051087">
    <property type="term" value="F:protein-folding chaperone binding"/>
    <property type="evidence" value="ECO:0007669"/>
    <property type="project" value="TreeGrafter"/>
</dbReference>
<evidence type="ECO:0000256" key="7">
    <source>
        <dbReference type="SAM" id="MobiDB-lite"/>
    </source>
</evidence>
<dbReference type="RefSeq" id="XP_005649058.1">
    <property type="nucleotide sequence ID" value="XM_005649001.1"/>
</dbReference>
<dbReference type="STRING" id="574566.I0Z1J5"/>
<evidence type="ECO:0000256" key="5">
    <source>
        <dbReference type="ARBA" id="ARBA00023128"/>
    </source>
</evidence>
<gene>
    <name evidence="9" type="ORF">COCSUDRAFT_61944</name>
</gene>
<feature type="region of interest" description="Disordered" evidence="7">
    <location>
        <begin position="39"/>
        <end position="177"/>
    </location>
</feature>
<keyword evidence="4" id="KW-0809">Transit peptide</keyword>
<evidence type="ECO:0000256" key="1">
    <source>
        <dbReference type="ARBA" id="ARBA00004273"/>
    </source>
</evidence>
<dbReference type="PANTHER" id="PTHR10721:SF1">
    <property type="entry name" value="MITOCHONDRIAL IMPORT INNER MEMBRANE TRANSLOCASE SUBUNIT TIM44"/>
    <property type="match status" value="1"/>
</dbReference>
<evidence type="ECO:0000259" key="8">
    <source>
        <dbReference type="SMART" id="SM00978"/>
    </source>
</evidence>
<evidence type="ECO:0000313" key="9">
    <source>
        <dbReference type="EMBL" id="EIE24514.1"/>
    </source>
</evidence>
<keyword evidence="3" id="KW-0999">Mitochondrion inner membrane</keyword>
<feature type="domain" description="Tim44-like" evidence="8">
    <location>
        <begin position="303"/>
        <end position="451"/>
    </location>
</feature>
<dbReference type="EMBL" id="AGSI01000005">
    <property type="protein sequence ID" value="EIE24514.1"/>
    <property type="molecule type" value="Genomic_DNA"/>
</dbReference>
<dbReference type="Gene3D" id="3.10.450.240">
    <property type="match status" value="1"/>
</dbReference>
<dbReference type="SMART" id="SM00978">
    <property type="entry name" value="Tim44"/>
    <property type="match status" value="1"/>
</dbReference>
<protein>
    <submittedName>
        <fullName evidence="9">Tim44-domain-containing protein</fullName>
    </submittedName>
</protein>
<comment type="similarity">
    <text evidence="2">Belongs to the Tim44 family.</text>
</comment>
<organism evidence="9 10">
    <name type="scientific">Coccomyxa subellipsoidea (strain C-169)</name>
    <name type="common">Green microalga</name>
    <dbReference type="NCBI Taxonomy" id="574566"/>
    <lineage>
        <taxon>Eukaryota</taxon>
        <taxon>Viridiplantae</taxon>
        <taxon>Chlorophyta</taxon>
        <taxon>core chlorophytes</taxon>
        <taxon>Trebouxiophyceae</taxon>
        <taxon>Trebouxiophyceae incertae sedis</taxon>
        <taxon>Coccomyxaceae</taxon>
        <taxon>Coccomyxa</taxon>
        <taxon>Coccomyxa subellipsoidea</taxon>
    </lineage>
</organism>
<comment type="subcellular location">
    <subcellularLocation>
        <location evidence="1">Mitochondrion inner membrane</location>
    </subcellularLocation>
</comment>
<sequence length="458" mass="50060">MAFRLQAFGRALRTALAEQHQGQIRRHSVFSEFKKKVQEEVESNPSVKKSMDELKQTADSLRERTKSATEGLQKAASASAQATRAASQQVKGTVEDLTNSAQKEEGTTSPSGAGTNADTAAGETSGKEQAQGTPTEDRQKSESAIPGTDEGPSGAQGQEHSGGAAGSQTAGAAGSTGSLMSRLRSAAEVVRREVAAAILPEAPVSSATRAYSEELRGRAPPPTSESAVAVVPPTRWQRQWDEWQNKLGGHPLFKRVASLREHKVFSKGKEVADDLRERWETSDSPLVHRIQDMTETVFEETEVAKTVREIRARDPNFDMVRFLRNLKQDIQPVIQAYLKADEVVLSQHCTPGCVQRLSGIIKAEVIDEDKYPDTNLLDISDVELHDLQMFEDNPVVVVKCFRDKFDNVVEGSPDDVHRVLYVWALQQGTAGFVGADGRLHPPQWQIGEMAVGVAQKLL</sequence>
<dbReference type="Pfam" id="PF04280">
    <property type="entry name" value="Tim44"/>
    <property type="match status" value="1"/>
</dbReference>
<dbReference type="InterPro" id="IPR039544">
    <property type="entry name" value="Tim44-like"/>
</dbReference>
<dbReference type="eggNOG" id="KOG2580">
    <property type="taxonomic scope" value="Eukaryota"/>
</dbReference>
<keyword evidence="6" id="KW-0472">Membrane</keyword>
<dbReference type="GeneID" id="17042516"/>
<dbReference type="GO" id="GO:0005743">
    <property type="term" value="C:mitochondrial inner membrane"/>
    <property type="evidence" value="ECO:0007669"/>
    <property type="project" value="UniProtKB-SubCell"/>
</dbReference>
<evidence type="ECO:0000313" key="10">
    <source>
        <dbReference type="Proteomes" id="UP000007264"/>
    </source>
</evidence>
<reference evidence="9 10" key="1">
    <citation type="journal article" date="2012" name="Genome Biol.">
        <title>The genome of the polar eukaryotic microalga coccomyxa subellipsoidea reveals traits of cold adaptation.</title>
        <authorList>
            <person name="Blanc G."/>
            <person name="Agarkova I."/>
            <person name="Grimwood J."/>
            <person name="Kuo A."/>
            <person name="Brueggeman A."/>
            <person name="Dunigan D."/>
            <person name="Gurnon J."/>
            <person name="Ladunga I."/>
            <person name="Lindquist E."/>
            <person name="Lucas S."/>
            <person name="Pangilinan J."/>
            <person name="Proschold T."/>
            <person name="Salamov A."/>
            <person name="Schmutz J."/>
            <person name="Weeks D."/>
            <person name="Yamada T."/>
            <person name="Claverie J.M."/>
            <person name="Grigoriev I."/>
            <person name="Van Etten J."/>
            <person name="Lomsadze A."/>
            <person name="Borodovsky M."/>
        </authorList>
    </citation>
    <scope>NUCLEOTIDE SEQUENCE [LARGE SCALE GENOMIC DNA]</scope>
    <source>
        <strain evidence="9 10">C-169</strain>
    </source>
</reference>
<feature type="compositionally biased region" description="Polar residues" evidence="7">
    <location>
        <begin position="96"/>
        <end position="118"/>
    </location>
</feature>
<keyword evidence="10" id="KW-1185">Reference proteome</keyword>
<comment type="caution">
    <text evidence="9">The sequence shown here is derived from an EMBL/GenBank/DDBJ whole genome shotgun (WGS) entry which is preliminary data.</text>
</comment>
<dbReference type="AlphaFoldDB" id="I0Z1J5"/>
<keyword evidence="5" id="KW-0496">Mitochondrion</keyword>
<feature type="compositionally biased region" description="Basic and acidic residues" evidence="7">
    <location>
        <begin position="49"/>
        <end position="67"/>
    </location>
</feature>
<evidence type="ECO:0000256" key="3">
    <source>
        <dbReference type="ARBA" id="ARBA00022792"/>
    </source>
</evidence>
<evidence type="ECO:0000256" key="4">
    <source>
        <dbReference type="ARBA" id="ARBA00022946"/>
    </source>
</evidence>
<dbReference type="GO" id="GO:0030150">
    <property type="term" value="P:protein import into mitochondrial matrix"/>
    <property type="evidence" value="ECO:0007669"/>
    <property type="project" value="TreeGrafter"/>
</dbReference>
<evidence type="ECO:0000256" key="6">
    <source>
        <dbReference type="ARBA" id="ARBA00023136"/>
    </source>
</evidence>
<dbReference type="SUPFAM" id="SSF54427">
    <property type="entry name" value="NTF2-like"/>
    <property type="match status" value="1"/>
</dbReference>
<proteinExistence type="inferred from homology"/>
<dbReference type="OrthoDB" id="10265990at2759"/>
<dbReference type="KEGG" id="csl:COCSUDRAFT_61944"/>
<accession>I0Z1J5</accession>
<name>I0Z1J5_COCSC</name>
<dbReference type="InterPro" id="IPR032710">
    <property type="entry name" value="NTF2-like_dom_sf"/>
</dbReference>
<feature type="compositionally biased region" description="Low complexity" evidence="7">
    <location>
        <begin position="166"/>
        <end position="177"/>
    </location>
</feature>
<evidence type="ECO:0000256" key="2">
    <source>
        <dbReference type="ARBA" id="ARBA00009597"/>
    </source>
</evidence>
<dbReference type="PANTHER" id="PTHR10721">
    <property type="entry name" value="MITOCHONDRIAL IMPORT INNER MEMBRANE TRANSLOCASE SUBUNIT TIM44"/>
    <property type="match status" value="1"/>
</dbReference>
<dbReference type="InterPro" id="IPR007379">
    <property type="entry name" value="Tim44-like_dom"/>
</dbReference>
<dbReference type="Proteomes" id="UP000007264">
    <property type="component" value="Unassembled WGS sequence"/>
</dbReference>